<dbReference type="InterPro" id="IPR003719">
    <property type="entry name" value="Phenazine_PhzF-like"/>
</dbReference>
<evidence type="ECO:0000313" key="1">
    <source>
        <dbReference type="EMBL" id="VAW19404.1"/>
    </source>
</evidence>
<dbReference type="Gene3D" id="3.10.310.10">
    <property type="entry name" value="Diaminopimelate Epimerase, Chain A, domain 1"/>
    <property type="match status" value="2"/>
</dbReference>
<protein>
    <submittedName>
        <fullName evidence="1">Phenazine biosynthesis protein PhzF like</fullName>
    </submittedName>
</protein>
<dbReference type="SUPFAM" id="SSF54506">
    <property type="entry name" value="Diaminopimelate epimerase-like"/>
    <property type="match status" value="1"/>
</dbReference>
<dbReference type="EMBL" id="UOEO01000111">
    <property type="protein sequence ID" value="VAW19404.1"/>
    <property type="molecule type" value="Genomic_DNA"/>
</dbReference>
<reference evidence="1" key="1">
    <citation type="submission" date="2018-06" db="EMBL/GenBank/DDBJ databases">
        <authorList>
            <person name="Zhirakovskaya E."/>
        </authorList>
    </citation>
    <scope>NUCLEOTIDE SEQUENCE</scope>
</reference>
<dbReference type="Pfam" id="PF02567">
    <property type="entry name" value="PhzC-PhzF"/>
    <property type="match status" value="1"/>
</dbReference>
<dbReference type="NCBIfam" id="TIGR00654">
    <property type="entry name" value="PhzF_family"/>
    <property type="match status" value="1"/>
</dbReference>
<dbReference type="AlphaFoldDB" id="A0A3B0UGH1"/>
<dbReference type="PANTHER" id="PTHR13774:SF32">
    <property type="entry name" value="ANTISENSE-ENHANCING SEQUENCE 1"/>
    <property type="match status" value="1"/>
</dbReference>
<name>A0A3B0UGH1_9ZZZZ</name>
<dbReference type="GO" id="GO:0016853">
    <property type="term" value="F:isomerase activity"/>
    <property type="evidence" value="ECO:0007669"/>
    <property type="project" value="TreeGrafter"/>
</dbReference>
<dbReference type="PANTHER" id="PTHR13774">
    <property type="entry name" value="PHENAZINE BIOSYNTHESIS PROTEIN"/>
    <property type="match status" value="1"/>
</dbReference>
<organism evidence="1">
    <name type="scientific">hydrothermal vent metagenome</name>
    <dbReference type="NCBI Taxonomy" id="652676"/>
    <lineage>
        <taxon>unclassified sequences</taxon>
        <taxon>metagenomes</taxon>
        <taxon>ecological metagenomes</taxon>
    </lineage>
</organism>
<dbReference type="PIRSF" id="PIRSF016184">
    <property type="entry name" value="PhzC_PhzF"/>
    <property type="match status" value="1"/>
</dbReference>
<dbReference type="GO" id="GO:0005737">
    <property type="term" value="C:cytoplasm"/>
    <property type="evidence" value="ECO:0007669"/>
    <property type="project" value="TreeGrafter"/>
</dbReference>
<accession>A0A3B0UGH1</accession>
<proteinExistence type="predicted"/>
<gene>
    <name evidence="1" type="ORF">MNBD_ALPHA12-892</name>
</gene>
<sequence length="310" mass="33865">MYLEYFLLDVFTDRQLSGNQLAVVLKADYLGGEVMQKIAHEFNLSETVFLGEPEVGRHTARARIFTPKEELPFAGHPTIGAAVLLGLQTRSTAIRLEEKIGLITCVMERVSKTIGEAHFKLPKLPVKTKSPPENEAIARALGIKEEQIGCENYLPSCYSSGLEYTLIPVKNRDVLANLKLERRGWAQSFGCHDSAIYVFTTTPENRQSDFAARMFQPTLPGGEDVATGSAAAALIGLIAEKSASKNGQKRYLLHQGEEMGRPSMIEMQVGMTEGVLTHAGIGGKAVIFAQGRFELSADFLKAHEGQKPGA</sequence>